<evidence type="ECO:0000313" key="1">
    <source>
        <dbReference type="EMBL" id="MXU82910.1"/>
    </source>
</evidence>
<dbReference type="EMBL" id="GIFC01000827">
    <property type="protein sequence ID" value="MXU82910.1"/>
    <property type="molecule type" value="Transcribed_RNA"/>
</dbReference>
<protein>
    <submittedName>
        <fullName evidence="1">Putative secreted protein</fullName>
    </submittedName>
</protein>
<accession>A0A6B0U2E8</accession>
<name>A0A6B0U2E8_IXORI</name>
<reference evidence="1" key="1">
    <citation type="submission" date="2019-12" db="EMBL/GenBank/DDBJ databases">
        <title>An insight into the sialome of adult female Ixodes ricinus ticks feeding for 6 days.</title>
        <authorList>
            <person name="Perner J."/>
            <person name="Ribeiro J.M.C."/>
        </authorList>
    </citation>
    <scope>NUCLEOTIDE SEQUENCE</scope>
    <source>
        <strain evidence="1">Semi-engorged</strain>
        <tissue evidence="1">Salivary glands</tissue>
    </source>
</reference>
<organism evidence="1">
    <name type="scientific">Ixodes ricinus</name>
    <name type="common">Common tick</name>
    <name type="synonym">Acarus ricinus</name>
    <dbReference type="NCBI Taxonomy" id="34613"/>
    <lineage>
        <taxon>Eukaryota</taxon>
        <taxon>Metazoa</taxon>
        <taxon>Ecdysozoa</taxon>
        <taxon>Arthropoda</taxon>
        <taxon>Chelicerata</taxon>
        <taxon>Arachnida</taxon>
        <taxon>Acari</taxon>
        <taxon>Parasitiformes</taxon>
        <taxon>Ixodida</taxon>
        <taxon>Ixodoidea</taxon>
        <taxon>Ixodidae</taxon>
        <taxon>Ixodinae</taxon>
        <taxon>Ixodes</taxon>
    </lineage>
</organism>
<dbReference type="AlphaFoldDB" id="A0A6B0U2E8"/>
<sequence length="72" mass="7724">MVVSEARRSVVRLVFIWVGGSHGVCLEVVVDSPGFRGSDRSAQRCPFLVFPSSSRLVAELLSALSLLPGPLI</sequence>
<proteinExistence type="predicted"/>